<evidence type="ECO:0000313" key="2">
    <source>
        <dbReference type="Proteomes" id="UP000249794"/>
    </source>
</evidence>
<name>A0A2W4X052_9CYAN</name>
<evidence type="ECO:0000313" key="1">
    <source>
        <dbReference type="EMBL" id="PZO50566.1"/>
    </source>
</evidence>
<feature type="non-terminal residue" evidence="1">
    <location>
        <position position="1"/>
    </location>
</feature>
<reference evidence="1 2" key="2">
    <citation type="submission" date="2018-06" db="EMBL/GenBank/DDBJ databases">
        <title>Metagenomic assembly of (sub)arctic Cyanobacteria and their associated microbiome from non-axenic cultures.</title>
        <authorList>
            <person name="Baurain D."/>
        </authorList>
    </citation>
    <scope>NUCLEOTIDE SEQUENCE [LARGE SCALE GENOMIC DNA]</scope>
    <source>
        <strain evidence="1">ULC027bin1</strain>
    </source>
</reference>
<accession>A0A2W4X052</accession>
<protein>
    <submittedName>
        <fullName evidence="1">Transposase</fullName>
    </submittedName>
</protein>
<dbReference type="EMBL" id="QBMP01000186">
    <property type="protein sequence ID" value="PZO50566.1"/>
    <property type="molecule type" value="Genomic_DNA"/>
</dbReference>
<dbReference type="STRING" id="1850361.GCA_001650195_03330"/>
<comment type="caution">
    <text evidence="1">The sequence shown here is derived from an EMBL/GenBank/DDBJ whole genome shotgun (WGS) entry which is preliminary data.</text>
</comment>
<proteinExistence type="predicted"/>
<reference evidence="2" key="1">
    <citation type="submission" date="2018-04" db="EMBL/GenBank/DDBJ databases">
        <authorList>
            <person name="Cornet L."/>
        </authorList>
    </citation>
    <scope>NUCLEOTIDE SEQUENCE [LARGE SCALE GENOMIC DNA]</scope>
</reference>
<gene>
    <name evidence="1" type="ORF">DCF15_15760</name>
</gene>
<dbReference type="AlphaFoldDB" id="A0A2W4X052"/>
<dbReference type="Proteomes" id="UP000249794">
    <property type="component" value="Unassembled WGS sequence"/>
</dbReference>
<sequence length="27" mass="3251">YRNRVTNFDDRLMLNATGLWNFYLDAA</sequence>
<organism evidence="1 2">
    <name type="scientific">Phormidesmis priestleyi</name>
    <dbReference type="NCBI Taxonomy" id="268141"/>
    <lineage>
        <taxon>Bacteria</taxon>
        <taxon>Bacillati</taxon>
        <taxon>Cyanobacteriota</taxon>
        <taxon>Cyanophyceae</taxon>
        <taxon>Leptolyngbyales</taxon>
        <taxon>Leptolyngbyaceae</taxon>
        <taxon>Phormidesmis</taxon>
    </lineage>
</organism>